<sequence>MIPLVYLAPGFPSPLRPMLLVMNAARITGRYRE</sequence>
<name>A0A1W1VAV5_9DEIO</name>
<protein>
    <submittedName>
        <fullName evidence="1">Uncharacterized protein</fullName>
    </submittedName>
</protein>
<organism evidence="1 2">
    <name type="scientific">Deinococcus hopiensis KR-140</name>
    <dbReference type="NCBI Taxonomy" id="695939"/>
    <lineage>
        <taxon>Bacteria</taxon>
        <taxon>Thermotogati</taxon>
        <taxon>Deinococcota</taxon>
        <taxon>Deinococci</taxon>
        <taxon>Deinococcales</taxon>
        <taxon>Deinococcaceae</taxon>
        <taxon>Deinococcus</taxon>
    </lineage>
</organism>
<evidence type="ECO:0000313" key="1">
    <source>
        <dbReference type="EMBL" id="SMB90488.1"/>
    </source>
</evidence>
<evidence type="ECO:0000313" key="2">
    <source>
        <dbReference type="Proteomes" id="UP000192582"/>
    </source>
</evidence>
<dbReference type="EMBL" id="FWWU01000009">
    <property type="protein sequence ID" value="SMB90488.1"/>
    <property type="molecule type" value="Genomic_DNA"/>
</dbReference>
<dbReference type="Proteomes" id="UP000192582">
    <property type="component" value="Unassembled WGS sequence"/>
</dbReference>
<accession>A0A1W1VAV5</accession>
<gene>
    <name evidence="1" type="ORF">SAMN00790413_00790</name>
</gene>
<reference evidence="1 2" key="1">
    <citation type="submission" date="2017-04" db="EMBL/GenBank/DDBJ databases">
        <authorList>
            <person name="Afonso C.L."/>
            <person name="Miller P.J."/>
            <person name="Scott M.A."/>
            <person name="Spackman E."/>
            <person name="Goraichik I."/>
            <person name="Dimitrov K.M."/>
            <person name="Suarez D.L."/>
            <person name="Swayne D.E."/>
        </authorList>
    </citation>
    <scope>NUCLEOTIDE SEQUENCE [LARGE SCALE GENOMIC DNA]</scope>
    <source>
        <strain evidence="1 2">KR-140</strain>
    </source>
</reference>
<dbReference type="STRING" id="695939.SAMN00790413_00790"/>
<proteinExistence type="predicted"/>
<dbReference type="AlphaFoldDB" id="A0A1W1VAV5"/>
<keyword evidence="2" id="KW-1185">Reference proteome</keyword>